<gene>
    <name evidence="1" type="ORF">ENS59_08235</name>
</gene>
<dbReference type="EMBL" id="DSVL01000255">
    <property type="protein sequence ID" value="HFH29485.1"/>
    <property type="molecule type" value="Genomic_DNA"/>
</dbReference>
<proteinExistence type="predicted"/>
<reference evidence="1" key="1">
    <citation type="journal article" date="2020" name="mSystems">
        <title>Genome- and Community-Level Interaction Insights into Carbon Utilization and Element Cycling Functions of Hydrothermarchaeota in Hydrothermal Sediment.</title>
        <authorList>
            <person name="Zhou Z."/>
            <person name="Liu Y."/>
            <person name="Xu W."/>
            <person name="Pan J."/>
            <person name="Luo Z.H."/>
            <person name="Li M."/>
        </authorList>
    </citation>
    <scope>NUCLEOTIDE SEQUENCE [LARGE SCALE GENOMIC DNA]</scope>
    <source>
        <strain evidence="1">SpSt-503</strain>
    </source>
</reference>
<name>A0A7C3IKE2_9SPIR</name>
<sequence length="210" mass="24618">MNWYILPLTLLALYAVFNYFRGMKKNKWVSGFIASETETIVNPQDTEYVNIGGAIGYNFTYTLKEPFTTAKGTFALIPRQSAFYMPVVLLLGSKDRYYLTIFTAKKLAGEGHIIEERYFKKISQTITGIESLKQDRIQKGKRTFVLLWDAPKLEEKLHKVLEEAEEYQLLKHFCVYRDNSNFYIFMEPRRHGIEALLGSLYKNFSLFWEK</sequence>
<comment type="caution">
    <text evidence="1">The sequence shown here is derived from an EMBL/GenBank/DDBJ whole genome shotgun (WGS) entry which is preliminary data.</text>
</comment>
<accession>A0A7C3IKE2</accession>
<dbReference type="AlphaFoldDB" id="A0A7C3IKE2"/>
<evidence type="ECO:0000313" key="1">
    <source>
        <dbReference type="EMBL" id="HFH29485.1"/>
    </source>
</evidence>
<organism evidence="1">
    <name type="scientific">Gracilinema caldarium</name>
    <dbReference type="NCBI Taxonomy" id="215591"/>
    <lineage>
        <taxon>Bacteria</taxon>
        <taxon>Pseudomonadati</taxon>
        <taxon>Spirochaetota</taxon>
        <taxon>Spirochaetia</taxon>
        <taxon>Spirochaetales</taxon>
        <taxon>Breznakiellaceae</taxon>
        <taxon>Gracilinema</taxon>
    </lineage>
</organism>
<protein>
    <submittedName>
        <fullName evidence="1">Uncharacterized protein</fullName>
    </submittedName>
</protein>